<keyword evidence="3" id="KW-1015">Disulfide bond</keyword>
<feature type="domain" description="Ig-like" evidence="7">
    <location>
        <begin position="1"/>
        <end position="157"/>
    </location>
</feature>
<dbReference type="PROSITE" id="PS50835">
    <property type="entry name" value="IG_LIKE"/>
    <property type="match status" value="1"/>
</dbReference>
<gene>
    <name evidence="8" type="ORF">MEDL_6030</name>
</gene>
<dbReference type="OrthoDB" id="10039395at2759"/>
<proteinExistence type="predicted"/>
<evidence type="ECO:0000256" key="2">
    <source>
        <dbReference type="ARBA" id="ARBA00023136"/>
    </source>
</evidence>
<name>A0A8S3Q4A5_MYTED</name>
<comment type="subcellular location">
    <subcellularLocation>
        <location evidence="1">Membrane</location>
        <topology evidence="1">Single-pass type I membrane protein</topology>
    </subcellularLocation>
</comment>
<dbReference type="InterPro" id="IPR051275">
    <property type="entry name" value="Cell_adhesion_signaling"/>
</dbReference>
<dbReference type="Proteomes" id="UP000683360">
    <property type="component" value="Unassembled WGS sequence"/>
</dbReference>
<keyword evidence="5" id="KW-0393">Immunoglobulin domain</keyword>
<organism evidence="8 9">
    <name type="scientific">Mytilus edulis</name>
    <name type="common">Blue mussel</name>
    <dbReference type="NCBI Taxonomy" id="6550"/>
    <lineage>
        <taxon>Eukaryota</taxon>
        <taxon>Metazoa</taxon>
        <taxon>Spiralia</taxon>
        <taxon>Lophotrochozoa</taxon>
        <taxon>Mollusca</taxon>
        <taxon>Bivalvia</taxon>
        <taxon>Autobranchia</taxon>
        <taxon>Pteriomorphia</taxon>
        <taxon>Mytilida</taxon>
        <taxon>Mytiloidea</taxon>
        <taxon>Mytilidae</taxon>
        <taxon>Mytilinae</taxon>
        <taxon>Mytilus</taxon>
    </lineage>
</organism>
<evidence type="ECO:0000256" key="3">
    <source>
        <dbReference type="ARBA" id="ARBA00023157"/>
    </source>
</evidence>
<dbReference type="EMBL" id="CAJPWZ010000341">
    <property type="protein sequence ID" value="CAG2190806.1"/>
    <property type="molecule type" value="Genomic_DNA"/>
</dbReference>
<keyword evidence="6" id="KW-1133">Transmembrane helix</keyword>
<reference evidence="8" key="1">
    <citation type="submission" date="2021-03" db="EMBL/GenBank/DDBJ databases">
        <authorList>
            <person name="Bekaert M."/>
        </authorList>
    </citation>
    <scope>NUCLEOTIDE SEQUENCE</scope>
</reference>
<keyword evidence="4" id="KW-0325">Glycoprotein</keyword>
<dbReference type="InterPro" id="IPR013162">
    <property type="entry name" value="CD80_C2-set"/>
</dbReference>
<dbReference type="InterPro" id="IPR003599">
    <property type="entry name" value="Ig_sub"/>
</dbReference>
<evidence type="ECO:0000256" key="1">
    <source>
        <dbReference type="ARBA" id="ARBA00004479"/>
    </source>
</evidence>
<evidence type="ECO:0000256" key="6">
    <source>
        <dbReference type="SAM" id="Phobius"/>
    </source>
</evidence>
<accession>A0A8S3Q4A5</accession>
<evidence type="ECO:0000313" key="8">
    <source>
        <dbReference type="EMBL" id="CAG2190806.1"/>
    </source>
</evidence>
<keyword evidence="6" id="KW-0812">Transmembrane</keyword>
<sequence length="257" mass="28303">MITTPYDTSPVEILSGSSQNFTCTTNPGRPPSKIQWYLSDANITYAATAQPDVCDPGCYEKVRSSSVLLYIGNSNDNGKTIYCTAENVEGQSVRSLDRRIDILCMYDLMYQWNCPAGTIKDGVLTISTVSKMHHGLYSCTATNAVGTSAKNSNSKVYESELDKPSSNTYEEFGEVKSNANDNIYENMKISTNEKDLSEHQDGVSIKVKHFVLVNTLKQHIIGVSVACSVIVYLLVSWLPLSNLLKLPMESVIRGNNS</sequence>
<evidence type="ECO:0000256" key="5">
    <source>
        <dbReference type="ARBA" id="ARBA00023319"/>
    </source>
</evidence>
<dbReference type="SUPFAM" id="SSF48726">
    <property type="entry name" value="Immunoglobulin"/>
    <property type="match status" value="1"/>
</dbReference>
<dbReference type="PANTHER" id="PTHR11640">
    <property type="entry name" value="NEPHRIN"/>
    <property type="match status" value="1"/>
</dbReference>
<dbReference type="PANTHER" id="PTHR11640:SF136">
    <property type="entry name" value="NEPHRIN"/>
    <property type="match status" value="1"/>
</dbReference>
<evidence type="ECO:0000256" key="4">
    <source>
        <dbReference type="ARBA" id="ARBA00023180"/>
    </source>
</evidence>
<keyword evidence="2 6" id="KW-0472">Membrane</keyword>
<dbReference type="Pfam" id="PF08205">
    <property type="entry name" value="C2-set_2"/>
    <property type="match status" value="1"/>
</dbReference>
<dbReference type="GO" id="GO:0005911">
    <property type="term" value="C:cell-cell junction"/>
    <property type="evidence" value="ECO:0007669"/>
    <property type="project" value="TreeGrafter"/>
</dbReference>
<dbReference type="GO" id="GO:0098609">
    <property type="term" value="P:cell-cell adhesion"/>
    <property type="evidence" value="ECO:0007669"/>
    <property type="project" value="TreeGrafter"/>
</dbReference>
<keyword evidence="9" id="KW-1185">Reference proteome</keyword>
<dbReference type="InterPro" id="IPR013783">
    <property type="entry name" value="Ig-like_fold"/>
</dbReference>
<feature type="transmembrane region" description="Helical" evidence="6">
    <location>
        <begin position="220"/>
        <end position="240"/>
    </location>
</feature>
<protein>
    <recommendedName>
        <fullName evidence="7">Ig-like domain-containing protein</fullName>
    </recommendedName>
</protein>
<dbReference type="AlphaFoldDB" id="A0A8S3Q4A5"/>
<evidence type="ECO:0000313" key="9">
    <source>
        <dbReference type="Proteomes" id="UP000683360"/>
    </source>
</evidence>
<evidence type="ECO:0000259" key="7">
    <source>
        <dbReference type="PROSITE" id="PS50835"/>
    </source>
</evidence>
<comment type="caution">
    <text evidence="8">The sequence shown here is derived from an EMBL/GenBank/DDBJ whole genome shotgun (WGS) entry which is preliminary data.</text>
</comment>
<dbReference type="GO" id="GO:0050839">
    <property type="term" value="F:cell adhesion molecule binding"/>
    <property type="evidence" value="ECO:0007669"/>
    <property type="project" value="TreeGrafter"/>
</dbReference>
<dbReference type="GO" id="GO:0005886">
    <property type="term" value="C:plasma membrane"/>
    <property type="evidence" value="ECO:0007669"/>
    <property type="project" value="TreeGrafter"/>
</dbReference>
<dbReference type="InterPro" id="IPR036179">
    <property type="entry name" value="Ig-like_dom_sf"/>
</dbReference>
<dbReference type="Gene3D" id="2.60.40.10">
    <property type="entry name" value="Immunoglobulins"/>
    <property type="match status" value="2"/>
</dbReference>
<dbReference type="InterPro" id="IPR007110">
    <property type="entry name" value="Ig-like_dom"/>
</dbReference>
<dbReference type="SMART" id="SM00409">
    <property type="entry name" value="IG"/>
    <property type="match status" value="1"/>
</dbReference>